<accession>A0A151GCP9</accession>
<dbReference type="AlphaFoldDB" id="A0A151GCP9"/>
<dbReference type="GeneID" id="63719482"/>
<evidence type="ECO:0000313" key="2">
    <source>
        <dbReference type="EMBL" id="KYK54878.1"/>
    </source>
</evidence>
<feature type="compositionally biased region" description="Basic and acidic residues" evidence="1">
    <location>
        <begin position="12"/>
        <end position="22"/>
    </location>
</feature>
<name>A0A151GCP9_DRECN</name>
<comment type="caution">
    <text evidence="2">The sequence shown here is derived from an EMBL/GenBank/DDBJ whole genome shotgun (WGS) entry which is preliminary data.</text>
</comment>
<proteinExistence type="predicted"/>
<keyword evidence="3" id="KW-1185">Reference proteome</keyword>
<protein>
    <submittedName>
        <fullName evidence="2">Uncharacterized protein</fullName>
    </submittedName>
</protein>
<evidence type="ECO:0000256" key="1">
    <source>
        <dbReference type="SAM" id="MobiDB-lite"/>
    </source>
</evidence>
<gene>
    <name evidence="2" type="ORF">DCS_06839</name>
</gene>
<reference evidence="2 3" key="1">
    <citation type="journal article" date="2016" name="Sci. Rep.">
        <title>Insights into Adaptations to a Near-Obligate Nematode Endoparasitic Lifestyle from the Finished Genome of Drechmeria coniospora.</title>
        <authorList>
            <person name="Zhang L."/>
            <person name="Zhou Z."/>
            <person name="Guo Q."/>
            <person name="Fokkens L."/>
            <person name="Miskei M."/>
            <person name="Pocsi I."/>
            <person name="Zhang W."/>
            <person name="Chen M."/>
            <person name="Wang L."/>
            <person name="Sun Y."/>
            <person name="Donzelli B.G."/>
            <person name="Gibson D.M."/>
            <person name="Nelson D.R."/>
            <person name="Luo J.G."/>
            <person name="Rep M."/>
            <person name="Liu H."/>
            <person name="Yang S."/>
            <person name="Wang J."/>
            <person name="Krasnoff S.B."/>
            <person name="Xu Y."/>
            <person name="Molnar I."/>
            <person name="Lin M."/>
        </authorList>
    </citation>
    <scope>NUCLEOTIDE SEQUENCE [LARGE SCALE GENOMIC DNA]</scope>
    <source>
        <strain evidence="2 3">ARSEF 6962</strain>
    </source>
</reference>
<feature type="compositionally biased region" description="Basic and acidic residues" evidence="1">
    <location>
        <begin position="56"/>
        <end position="82"/>
    </location>
</feature>
<dbReference type="EMBL" id="LAYC01000003">
    <property type="protein sequence ID" value="KYK54878.1"/>
    <property type="molecule type" value="Genomic_DNA"/>
</dbReference>
<dbReference type="Proteomes" id="UP000076580">
    <property type="component" value="Chromosome 03"/>
</dbReference>
<evidence type="ECO:0000313" key="3">
    <source>
        <dbReference type="Proteomes" id="UP000076580"/>
    </source>
</evidence>
<dbReference type="InParanoid" id="A0A151GCP9"/>
<feature type="region of interest" description="Disordered" evidence="1">
    <location>
        <begin position="1"/>
        <end position="82"/>
    </location>
</feature>
<sequence length="82" mass="8717">MGLPVASSKTASEAKRSTHDAQEPAATSARRDDDHHTTAMPKGAGVNTGAGTTRAKTAEEVEADRLYDERIEEEYAKRDGGS</sequence>
<dbReference type="RefSeq" id="XP_040654230.1">
    <property type="nucleotide sequence ID" value="XM_040804126.1"/>
</dbReference>
<organism evidence="2 3">
    <name type="scientific">Drechmeria coniospora</name>
    <name type="common">Nematophagous fungus</name>
    <name type="synonym">Meria coniospora</name>
    <dbReference type="NCBI Taxonomy" id="98403"/>
    <lineage>
        <taxon>Eukaryota</taxon>
        <taxon>Fungi</taxon>
        <taxon>Dikarya</taxon>
        <taxon>Ascomycota</taxon>
        <taxon>Pezizomycotina</taxon>
        <taxon>Sordariomycetes</taxon>
        <taxon>Hypocreomycetidae</taxon>
        <taxon>Hypocreales</taxon>
        <taxon>Ophiocordycipitaceae</taxon>
        <taxon>Drechmeria</taxon>
    </lineage>
</organism>